<dbReference type="PROSITE" id="PS01009">
    <property type="entry name" value="CRISP_1"/>
    <property type="match status" value="2"/>
</dbReference>
<dbReference type="PROSITE" id="PS51670">
    <property type="entry name" value="SHKT"/>
    <property type="match status" value="1"/>
</dbReference>
<feature type="region of interest" description="Disordered" evidence="1">
    <location>
        <begin position="68"/>
        <end position="242"/>
    </location>
</feature>
<dbReference type="GO" id="GO:0005576">
    <property type="term" value="C:extracellular region"/>
    <property type="evidence" value="ECO:0007669"/>
    <property type="project" value="InterPro"/>
</dbReference>
<feature type="compositionally biased region" description="Basic and acidic residues" evidence="1">
    <location>
        <begin position="76"/>
        <end position="95"/>
    </location>
</feature>
<dbReference type="PRINTS" id="PR00837">
    <property type="entry name" value="V5TPXLIKE"/>
</dbReference>
<sequence length="661" mass="70495">MPFSSVLTCWDMRLLLLLLLGVLAPAIALPEVGRIQFADEYGLPKEDAPHHHRHSRSLNAQQQRKFEVGSTSLNSNDDKLSSESTDIGRRAHHDGLSYYAGGTGRTRQLLQGKKTKSPPPPPPPPRPPPPRPPPPRPPPPRPPPPRPPPPSPPPRPPPPSPPPRSPPPSPPPRLLPPSPPPPRPPPPSSPPPRPPPPSPPPPPPPPSPPPPRSPPPPPSPPPPSPSSSPTILAAPPPPPSLVCQDNSTTAPYCASWKTGGYCEDGYYYSDPCYTIKDYWCPKTCGACGGPPPPPASNDPKIGGCVDADAVLDLHNRYRATHTSPPLVWNNTLASHAQTWATNLAAGGCGLQHEGYAGEGENLYAAWSSAGTLALNCSAAAKSWYDEVLDYVFTNTPYTDNAGKMIGHFTQVVWAATTQVGCAAVRGSQCYVVACRYTPQGNWARDCFYLKNVHKNTTVPSPPPVSSPPPSLTTKPPPPPVPPPPSIKSPPPIVRPPPPSTKVGGCMDPDAALDLHNQYRAYHSTPALAWDNTLATHAQAWAETLAAGGCGLKHEGFPDEGENLFAAWSSDTVDLNCTWAVEAWYDEVLKYSFTSTPYTDNRGKGIGHFTQVVWVDTTNVGCGAAESTTSSGDACYVVSCRYAPPGNYVGDGSYFDNVRPPA</sequence>
<protein>
    <submittedName>
        <fullName evidence="3">Uncharacterized protein</fullName>
    </submittedName>
</protein>
<evidence type="ECO:0000313" key="4">
    <source>
        <dbReference type="Proteomes" id="UP000722791"/>
    </source>
</evidence>
<dbReference type="Pfam" id="PF00188">
    <property type="entry name" value="CAP"/>
    <property type="match status" value="2"/>
</dbReference>
<comment type="caution">
    <text evidence="3">The sequence shown here is derived from an EMBL/GenBank/DDBJ whole genome shotgun (WGS) entry which is preliminary data.</text>
</comment>
<dbReference type="InterPro" id="IPR035940">
    <property type="entry name" value="CAP_sf"/>
</dbReference>
<dbReference type="PROSITE" id="PS01010">
    <property type="entry name" value="CRISP_2"/>
    <property type="match status" value="2"/>
</dbReference>
<feature type="chain" id="PRO_5043781227" evidence="2">
    <location>
        <begin position="29"/>
        <end position="661"/>
    </location>
</feature>
<dbReference type="AlphaFoldDB" id="A0A8J4LLJ2"/>
<accession>A0A8J4LLJ2</accession>
<dbReference type="EMBL" id="BNCQ01000012">
    <property type="protein sequence ID" value="GIM02608.1"/>
    <property type="molecule type" value="Genomic_DNA"/>
</dbReference>
<dbReference type="InterPro" id="IPR034113">
    <property type="entry name" value="SCP_GAPR1-like"/>
</dbReference>
<evidence type="ECO:0000313" key="3">
    <source>
        <dbReference type="EMBL" id="GIM02608.1"/>
    </source>
</evidence>
<dbReference type="Gene3D" id="1.10.10.1940">
    <property type="match status" value="1"/>
</dbReference>
<feature type="signal peptide" evidence="2">
    <location>
        <begin position="1"/>
        <end position="28"/>
    </location>
</feature>
<keyword evidence="2" id="KW-0732">Signal</keyword>
<dbReference type="InterPro" id="IPR014044">
    <property type="entry name" value="CAP_dom"/>
</dbReference>
<feature type="region of interest" description="Disordered" evidence="1">
    <location>
        <begin position="457"/>
        <end position="503"/>
    </location>
</feature>
<evidence type="ECO:0000256" key="2">
    <source>
        <dbReference type="SAM" id="SignalP"/>
    </source>
</evidence>
<name>A0A8J4LLJ2_9CHLO</name>
<dbReference type="SUPFAM" id="SSF55797">
    <property type="entry name" value="PR-1-like"/>
    <property type="match status" value="2"/>
</dbReference>
<dbReference type="InterPro" id="IPR003582">
    <property type="entry name" value="ShKT_dom"/>
</dbReference>
<proteinExistence type="predicted"/>
<evidence type="ECO:0000256" key="1">
    <source>
        <dbReference type="SAM" id="MobiDB-lite"/>
    </source>
</evidence>
<gene>
    <name evidence="3" type="ORF">Vretimale_7473</name>
</gene>
<reference evidence="3" key="1">
    <citation type="journal article" date="2021" name="Proc. Natl. Acad. Sci. U.S.A.">
        <title>Three genomes in the algal genus Volvox reveal the fate of a haploid sex-determining region after a transition to homothallism.</title>
        <authorList>
            <person name="Yamamoto K."/>
            <person name="Hamaji T."/>
            <person name="Kawai-Toyooka H."/>
            <person name="Matsuzaki R."/>
            <person name="Takahashi F."/>
            <person name="Nishimura Y."/>
            <person name="Kawachi M."/>
            <person name="Noguchi H."/>
            <person name="Minakuchi Y."/>
            <person name="Umen J.G."/>
            <person name="Toyoda A."/>
            <person name="Nozaki H."/>
        </authorList>
    </citation>
    <scope>NUCLEOTIDE SEQUENCE</scope>
    <source>
        <strain evidence="3">NIES-3785</strain>
    </source>
</reference>
<dbReference type="PANTHER" id="PTHR10334">
    <property type="entry name" value="CYSTEINE-RICH SECRETORY PROTEIN-RELATED"/>
    <property type="match status" value="1"/>
</dbReference>
<dbReference type="InterPro" id="IPR001283">
    <property type="entry name" value="CRISP-related"/>
</dbReference>
<feature type="compositionally biased region" description="Pro residues" evidence="1">
    <location>
        <begin position="459"/>
        <end position="499"/>
    </location>
</feature>
<dbReference type="FunFam" id="3.40.33.10:FF:000010">
    <property type="entry name" value="Predicted protein"/>
    <property type="match status" value="1"/>
</dbReference>
<dbReference type="SMART" id="SM00198">
    <property type="entry name" value="SCP"/>
    <property type="match status" value="2"/>
</dbReference>
<dbReference type="OrthoDB" id="337038at2759"/>
<feature type="compositionally biased region" description="Pro residues" evidence="1">
    <location>
        <begin position="117"/>
        <end position="226"/>
    </location>
</feature>
<organism evidence="3 4">
    <name type="scientific">Volvox reticuliferus</name>
    <dbReference type="NCBI Taxonomy" id="1737510"/>
    <lineage>
        <taxon>Eukaryota</taxon>
        <taxon>Viridiplantae</taxon>
        <taxon>Chlorophyta</taxon>
        <taxon>core chlorophytes</taxon>
        <taxon>Chlorophyceae</taxon>
        <taxon>CS clade</taxon>
        <taxon>Chlamydomonadales</taxon>
        <taxon>Volvocaceae</taxon>
        <taxon>Volvox</taxon>
    </lineage>
</organism>
<dbReference type="CDD" id="cd05382">
    <property type="entry name" value="CAP_GAPR1-like"/>
    <property type="match status" value="2"/>
</dbReference>
<dbReference type="SMART" id="SM00254">
    <property type="entry name" value="ShKT"/>
    <property type="match status" value="1"/>
</dbReference>
<dbReference type="InterPro" id="IPR018244">
    <property type="entry name" value="Allrgn_V5/Tpx1_CS"/>
</dbReference>
<dbReference type="Proteomes" id="UP000722791">
    <property type="component" value="Unassembled WGS sequence"/>
</dbReference>
<dbReference type="Gene3D" id="3.40.33.10">
    <property type="entry name" value="CAP"/>
    <property type="match status" value="2"/>
</dbReference>